<keyword evidence="1" id="KW-0472">Membrane</keyword>
<keyword evidence="1" id="KW-1133">Transmembrane helix</keyword>
<protein>
    <submittedName>
        <fullName evidence="2">Uncharacterized protein</fullName>
    </submittedName>
</protein>
<dbReference type="EMBL" id="LR881183">
    <property type="protein sequence ID" value="CAD5243722.1"/>
    <property type="molecule type" value="Genomic_DNA"/>
</dbReference>
<gene>
    <name evidence="2" type="ORF">TIRI35C_0568</name>
</gene>
<evidence type="ECO:0000313" key="2">
    <source>
        <dbReference type="EMBL" id="CAD5243722.1"/>
    </source>
</evidence>
<dbReference type="GeneID" id="58918302"/>
<dbReference type="Proteomes" id="UP000516304">
    <property type="component" value="Chromosome TIRI35C"/>
</dbReference>
<organism evidence="2 3">
    <name type="scientific">Thermococcus camini</name>
    <dbReference type="NCBI Taxonomy" id="2016373"/>
    <lineage>
        <taxon>Archaea</taxon>
        <taxon>Methanobacteriati</taxon>
        <taxon>Methanobacteriota</taxon>
        <taxon>Thermococci</taxon>
        <taxon>Thermococcales</taxon>
        <taxon>Thermococcaceae</taxon>
        <taxon>Thermococcus</taxon>
    </lineage>
</organism>
<reference evidence="2 3" key="1">
    <citation type="submission" date="2020-09" db="EMBL/GenBank/DDBJ databases">
        <authorList>
            <person name="Courtine D."/>
        </authorList>
    </citation>
    <scope>NUCLEOTIDE SEQUENCE [LARGE SCALE GENOMIC DNA]</scope>
    <source>
        <strain evidence="2 3">IRI35c</strain>
    </source>
</reference>
<feature type="transmembrane region" description="Helical" evidence="1">
    <location>
        <begin position="48"/>
        <end position="65"/>
    </location>
</feature>
<evidence type="ECO:0000256" key="1">
    <source>
        <dbReference type="SAM" id="Phobius"/>
    </source>
</evidence>
<keyword evidence="3" id="KW-1185">Reference proteome</keyword>
<name>A0A7G2D6T2_9EURY</name>
<evidence type="ECO:0000313" key="3">
    <source>
        <dbReference type="Proteomes" id="UP000516304"/>
    </source>
</evidence>
<dbReference type="KEGG" id="tcq:TIRI35C_0568"/>
<sequence>MDWRTLYLIAGALFILAFLLDIRAEENRSETLKDLFLGLAFLAWYAEMSLPALVFVAASVIVYYPEMRKQWIRRRYG</sequence>
<accession>A0A7G2D6T2</accession>
<dbReference type="AlphaFoldDB" id="A0A7G2D6T2"/>
<proteinExistence type="predicted"/>
<keyword evidence="1" id="KW-0812">Transmembrane</keyword>
<dbReference type="RefSeq" id="WP_188201650.1">
    <property type="nucleotide sequence ID" value="NZ_LR881183.1"/>
</dbReference>